<evidence type="ECO:0000313" key="3">
    <source>
        <dbReference type="EMBL" id="PMD18871.1"/>
    </source>
</evidence>
<dbReference type="EMBL" id="KZ613492">
    <property type="protein sequence ID" value="PMD18871.1"/>
    <property type="molecule type" value="Genomic_DNA"/>
</dbReference>
<feature type="signal peptide" evidence="2">
    <location>
        <begin position="1"/>
        <end position="21"/>
    </location>
</feature>
<organism evidence="3 4">
    <name type="scientific">Hyaloscypha hepaticicola</name>
    <dbReference type="NCBI Taxonomy" id="2082293"/>
    <lineage>
        <taxon>Eukaryota</taxon>
        <taxon>Fungi</taxon>
        <taxon>Dikarya</taxon>
        <taxon>Ascomycota</taxon>
        <taxon>Pezizomycotina</taxon>
        <taxon>Leotiomycetes</taxon>
        <taxon>Helotiales</taxon>
        <taxon>Hyaloscyphaceae</taxon>
        <taxon>Hyaloscypha</taxon>
    </lineage>
</organism>
<dbReference type="OrthoDB" id="3557221at2759"/>
<keyword evidence="4" id="KW-1185">Reference proteome</keyword>
<accession>A0A2J6PXW0</accession>
<evidence type="ECO:0008006" key="5">
    <source>
        <dbReference type="Google" id="ProtNLM"/>
    </source>
</evidence>
<evidence type="ECO:0000256" key="2">
    <source>
        <dbReference type="SAM" id="SignalP"/>
    </source>
</evidence>
<reference evidence="3 4" key="1">
    <citation type="submission" date="2016-05" db="EMBL/GenBank/DDBJ databases">
        <title>A degradative enzymes factory behind the ericoid mycorrhizal symbiosis.</title>
        <authorList>
            <consortium name="DOE Joint Genome Institute"/>
            <person name="Martino E."/>
            <person name="Morin E."/>
            <person name="Grelet G."/>
            <person name="Kuo A."/>
            <person name="Kohler A."/>
            <person name="Daghino S."/>
            <person name="Barry K."/>
            <person name="Choi C."/>
            <person name="Cichocki N."/>
            <person name="Clum A."/>
            <person name="Copeland A."/>
            <person name="Hainaut M."/>
            <person name="Haridas S."/>
            <person name="Labutti K."/>
            <person name="Lindquist E."/>
            <person name="Lipzen A."/>
            <person name="Khouja H.-R."/>
            <person name="Murat C."/>
            <person name="Ohm R."/>
            <person name="Olson A."/>
            <person name="Spatafora J."/>
            <person name="Veneault-Fourrey C."/>
            <person name="Henrissat B."/>
            <person name="Grigoriev I."/>
            <person name="Martin F."/>
            <person name="Perotto S."/>
        </authorList>
    </citation>
    <scope>NUCLEOTIDE SEQUENCE [LARGE SCALE GENOMIC DNA]</scope>
    <source>
        <strain evidence="3 4">UAMH 7357</strain>
    </source>
</reference>
<feature type="compositionally biased region" description="Polar residues" evidence="1">
    <location>
        <begin position="58"/>
        <end position="68"/>
    </location>
</feature>
<dbReference type="AlphaFoldDB" id="A0A2J6PXW0"/>
<feature type="chain" id="PRO_5014319522" description="Hydrophobin" evidence="2">
    <location>
        <begin position="22"/>
        <end position="131"/>
    </location>
</feature>
<feature type="region of interest" description="Disordered" evidence="1">
    <location>
        <begin position="30"/>
        <end position="68"/>
    </location>
</feature>
<evidence type="ECO:0000256" key="1">
    <source>
        <dbReference type="SAM" id="MobiDB-lite"/>
    </source>
</evidence>
<protein>
    <recommendedName>
        <fullName evidence="5">Hydrophobin</fullName>
    </recommendedName>
</protein>
<evidence type="ECO:0000313" key="4">
    <source>
        <dbReference type="Proteomes" id="UP000235672"/>
    </source>
</evidence>
<name>A0A2J6PXW0_9HELO</name>
<proteinExistence type="predicted"/>
<dbReference type="STRING" id="1745343.A0A2J6PXW0"/>
<gene>
    <name evidence="3" type="ORF">NA56DRAFT_647737</name>
</gene>
<keyword evidence="2" id="KW-0732">Signal</keyword>
<sequence>MRFQSTKPLAFFALCLSICRAIPLAEPNPISTPTVDGPQLEDREPHAMPDPNGRGANSKPSNCPSQKPISQNLCTSGSPYCCSGQGAAQVCGPSSSTTCTATTICCINTNGMQICAGEIDFTGPVTININL</sequence>
<dbReference type="Proteomes" id="UP000235672">
    <property type="component" value="Unassembled WGS sequence"/>
</dbReference>